<dbReference type="EMBL" id="LVHD01000133">
    <property type="protein sequence ID" value="OAG75101.1"/>
    <property type="molecule type" value="Genomic_DNA"/>
</dbReference>
<name>A0A177G5P0_9PROT</name>
<dbReference type="Proteomes" id="UP000077349">
    <property type="component" value="Unassembled WGS sequence"/>
</dbReference>
<sequence>MRESVLQDEGFCLPFFQLEKGFCRQMLPVEWHSGA</sequence>
<gene>
    <name evidence="1" type="ORF">Amal_03730</name>
</gene>
<evidence type="ECO:0000313" key="2">
    <source>
        <dbReference type="Proteomes" id="UP000077349"/>
    </source>
</evidence>
<reference evidence="1 2" key="1">
    <citation type="submission" date="2016-03" db="EMBL/GenBank/DDBJ databases">
        <title>Draft genome sequence of Acetobacter malorum CECT 7742, a strain isolated from strawberry vinegar.</title>
        <authorList>
            <person name="Sainz F."/>
            <person name="Mas A."/>
            <person name="Torija M.J."/>
        </authorList>
    </citation>
    <scope>NUCLEOTIDE SEQUENCE [LARGE SCALE GENOMIC DNA]</scope>
    <source>
        <strain evidence="1 2">CECT 7742</strain>
    </source>
</reference>
<protein>
    <submittedName>
        <fullName evidence="1">Uncharacterized protein</fullName>
    </submittedName>
</protein>
<dbReference type="AlphaFoldDB" id="A0A177G5P0"/>
<accession>A0A177G5P0</accession>
<comment type="caution">
    <text evidence="1">The sequence shown here is derived from an EMBL/GenBank/DDBJ whole genome shotgun (WGS) entry which is preliminary data.</text>
</comment>
<evidence type="ECO:0000313" key="1">
    <source>
        <dbReference type="EMBL" id="OAG75101.1"/>
    </source>
</evidence>
<organism evidence="1 2">
    <name type="scientific">Acetobacter malorum</name>
    <dbReference type="NCBI Taxonomy" id="178901"/>
    <lineage>
        <taxon>Bacteria</taxon>
        <taxon>Pseudomonadati</taxon>
        <taxon>Pseudomonadota</taxon>
        <taxon>Alphaproteobacteria</taxon>
        <taxon>Acetobacterales</taxon>
        <taxon>Acetobacteraceae</taxon>
        <taxon>Acetobacter</taxon>
    </lineage>
</organism>
<proteinExistence type="predicted"/>